<comment type="caution">
    <text evidence="2">The sequence shown here is derived from an EMBL/GenBank/DDBJ whole genome shotgun (WGS) entry which is preliminary data.</text>
</comment>
<dbReference type="Gene3D" id="3.40.50.20">
    <property type="match status" value="1"/>
</dbReference>
<gene>
    <name evidence="2" type="ORF">CLV57_2284</name>
</gene>
<dbReference type="InterPro" id="IPR048764">
    <property type="entry name" value="PylC_N"/>
</dbReference>
<evidence type="ECO:0000313" key="3">
    <source>
        <dbReference type="Proteomes" id="UP000242687"/>
    </source>
</evidence>
<keyword evidence="3" id="KW-1185">Reference proteome</keyword>
<proteinExistence type="predicted"/>
<name>A0A2H9VLE4_9SPHI</name>
<dbReference type="AlphaFoldDB" id="A0A2H9VLE4"/>
<organism evidence="2 3">
    <name type="scientific">Mucilaginibacter auburnensis</name>
    <dbReference type="NCBI Taxonomy" id="1457233"/>
    <lineage>
        <taxon>Bacteria</taxon>
        <taxon>Pseudomonadati</taxon>
        <taxon>Bacteroidota</taxon>
        <taxon>Sphingobacteriia</taxon>
        <taxon>Sphingobacteriales</taxon>
        <taxon>Sphingobacteriaceae</taxon>
        <taxon>Mucilaginibacter</taxon>
    </lineage>
</organism>
<evidence type="ECO:0000259" key="1">
    <source>
        <dbReference type="Pfam" id="PF21360"/>
    </source>
</evidence>
<dbReference type="Pfam" id="PF21360">
    <property type="entry name" value="PylC-like_N"/>
    <property type="match status" value="1"/>
</dbReference>
<dbReference type="RefSeq" id="WP_100341521.1">
    <property type="nucleotide sequence ID" value="NZ_PGFJ01000002.1"/>
</dbReference>
<feature type="domain" description="PylC N-terminal" evidence="1">
    <location>
        <begin position="11"/>
        <end position="96"/>
    </location>
</feature>
<evidence type="ECO:0000313" key="2">
    <source>
        <dbReference type="EMBL" id="PJJ79159.1"/>
    </source>
</evidence>
<sequence length="104" mass="11526">MANILITGALSAAAHSFKKQFTDSTVLMGDFNEVPEVMLKSGAIKQLPNPQSPSYPHQILTFCLDNNVSAIYSLNDSEFNELEPALQLFSEYGIDIQLVKNDLY</sequence>
<reference evidence="2 3" key="1">
    <citation type="submission" date="2017-11" db="EMBL/GenBank/DDBJ databases">
        <title>Genomic Encyclopedia of Archaeal and Bacterial Type Strains, Phase II (KMG-II): From Individual Species to Whole Genera.</title>
        <authorList>
            <person name="Goeker M."/>
        </authorList>
    </citation>
    <scope>NUCLEOTIDE SEQUENCE [LARGE SCALE GENOMIC DNA]</scope>
    <source>
        <strain evidence="2 3">DSM 28175</strain>
    </source>
</reference>
<dbReference type="Proteomes" id="UP000242687">
    <property type="component" value="Unassembled WGS sequence"/>
</dbReference>
<accession>A0A2H9VLE4</accession>
<dbReference type="OrthoDB" id="707775at2"/>
<protein>
    <recommendedName>
        <fullName evidence="1">PylC N-terminal domain-containing protein</fullName>
    </recommendedName>
</protein>
<dbReference type="EMBL" id="PGFJ01000002">
    <property type="protein sequence ID" value="PJJ79159.1"/>
    <property type="molecule type" value="Genomic_DNA"/>
</dbReference>